<feature type="region of interest" description="Disordered" evidence="1">
    <location>
        <begin position="1"/>
        <end position="80"/>
    </location>
</feature>
<accession>A0A1L7RRV8</accession>
<feature type="compositionally biased region" description="Basic residues" evidence="1">
    <location>
        <begin position="24"/>
        <end position="34"/>
    </location>
</feature>
<gene>
    <name evidence="2" type="ORF">AAM4_2640</name>
</gene>
<evidence type="ECO:0000313" key="2">
    <source>
        <dbReference type="EMBL" id="CED92472.1"/>
    </source>
</evidence>
<dbReference type="AlphaFoldDB" id="A0A1L7RRV8"/>
<evidence type="ECO:0000256" key="1">
    <source>
        <dbReference type="SAM" id="MobiDB-lite"/>
    </source>
</evidence>
<organism evidence="2">
    <name type="scientific">Actinomyces succiniciruminis</name>
    <dbReference type="NCBI Taxonomy" id="1522002"/>
    <lineage>
        <taxon>Bacteria</taxon>
        <taxon>Bacillati</taxon>
        <taxon>Actinomycetota</taxon>
        <taxon>Actinomycetes</taxon>
        <taxon>Actinomycetales</taxon>
        <taxon>Actinomycetaceae</taxon>
        <taxon>Actinomyces</taxon>
    </lineage>
</organism>
<proteinExistence type="predicted"/>
<sequence>MSVLAAPATAPRTGPVTASESSRLPKRQPAHPRRRSETTPQPRRLQVRRLPATASGGTVTRETGPDGAEQPRGWDRMSFRPALKERNRRAAGPEIVPTTAALASGTATGPSTPGADAPMPDPARFAAVVVTAAAEVLSGHRSADHLARWTTPELFAALARRAGLARRLLGRAPTRMRPRSVHAQRPEHGTCEVTILLDDGSRVRAAAARLEAFRGRWLLAALEIA</sequence>
<name>A0A1L7RRV8_9ACTO</name>
<dbReference type="EMBL" id="LK995541">
    <property type="protein sequence ID" value="CED92472.1"/>
    <property type="molecule type" value="Genomic_DNA"/>
</dbReference>
<reference evidence="2" key="1">
    <citation type="submission" date="2014-07" db="EMBL/GenBank/DDBJ databases">
        <authorList>
            <person name="Zhang J.E."/>
            <person name="Yang H."/>
            <person name="Guo J."/>
            <person name="Deng Z."/>
            <person name="Luo H."/>
            <person name="Luo M."/>
            <person name="Zhao B."/>
        </authorList>
    </citation>
    <scope>NUCLEOTIDE SEQUENCE</scope>
    <source>
        <strain evidence="2">AM4</strain>
    </source>
</reference>
<protein>
    <submittedName>
        <fullName evidence="2">Uncharacterized protein</fullName>
    </submittedName>
</protein>
<dbReference type="Pfam" id="PF20060">
    <property type="entry name" value="DUF6459"/>
    <property type="match status" value="1"/>
</dbReference>
<feature type="compositionally biased region" description="Low complexity" evidence="1">
    <location>
        <begin position="40"/>
        <end position="51"/>
    </location>
</feature>
<dbReference type="InterPro" id="IPR045596">
    <property type="entry name" value="DUF6459"/>
</dbReference>